<dbReference type="PANTHER" id="PTHR42794">
    <property type="entry name" value="HEMIN IMPORT ATP-BINDING PROTEIN HMUV"/>
    <property type="match status" value="1"/>
</dbReference>
<dbReference type="AlphaFoldDB" id="A0A652YPN1"/>
<evidence type="ECO:0000256" key="1">
    <source>
        <dbReference type="ARBA" id="ARBA00022448"/>
    </source>
</evidence>
<keyword evidence="2" id="KW-0547">Nucleotide-binding</keyword>
<dbReference type="InterPro" id="IPR027417">
    <property type="entry name" value="P-loop_NTPase"/>
</dbReference>
<accession>A0A652YPN1</accession>
<dbReference type="Pfam" id="PF00005">
    <property type="entry name" value="ABC_tran"/>
    <property type="match status" value="1"/>
</dbReference>
<organism evidence="4">
    <name type="scientific">Nocardia globerula</name>
    <dbReference type="NCBI Taxonomy" id="1818"/>
    <lineage>
        <taxon>Bacteria</taxon>
        <taxon>Bacillati</taxon>
        <taxon>Actinomycetota</taxon>
        <taxon>Actinomycetes</taxon>
        <taxon>Mycobacteriales</taxon>
        <taxon>Nocardiaceae</taxon>
        <taxon>Nocardia</taxon>
    </lineage>
</organism>
<dbReference type="CDD" id="cd03214">
    <property type="entry name" value="ABC_Iron-Siderophores_B12_Hemin"/>
    <property type="match status" value="1"/>
</dbReference>
<dbReference type="PANTHER" id="PTHR42794:SF2">
    <property type="entry name" value="ABC TRANSPORTER ATP-BINDING PROTEIN"/>
    <property type="match status" value="1"/>
</dbReference>
<comment type="caution">
    <text evidence="4">The sequence shown here is derived from an EMBL/GenBank/DDBJ whole genome shotgun (WGS) entry which is preliminary data.</text>
</comment>
<dbReference type="InterPro" id="IPR003593">
    <property type="entry name" value="AAA+_ATPase"/>
</dbReference>
<dbReference type="SUPFAM" id="SSF52540">
    <property type="entry name" value="P-loop containing nucleoside triphosphate hydrolases"/>
    <property type="match status" value="1"/>
</dbReference>
<dbReference type="Gene3D" id="3.40.50.300">
    <property type="entry name" value="P-loop containing nucleotide triphosphate hydrolases"/>
    <property type="match status" value="1"/>
</dbReference>
<keyword evidence="3 4" id="KW-0067">ATP-binding</keyword>
<evidence type="ECO:0000256" key="3">
    <source>
        <dbReference type="ARBA" id="ARBA00022840"/>
    </source>
</evidence>
<dbReference type="GO" id="GO:0005524">
    <property type="term" value="F:ATP binding"/>
    <property type="evidence" value="ECO:0007669"/>
    <property type="project" value="UniProtKB-KW"/>
</dbReference>
<dbReference type="InterPro" id="IPR003439">
    <property type="entry name" value="ABC_transporter-like_ATP-bd"/>
</dbReference>
<protein>
    <submittedName>
        <fullName evidence="4">Iron complex transport system ATP-binding protein</fullName>
    </submittedName>
</protein>
<proteinExistence type="predicted"/>
<gene>
    <name evidence="4" type="ORF">FNL38_104178</name>
</gene>
<dbReference type="InterPro" id="IPR017871">
    <property type="entry name" value="ABC_transporter-like_CS"/>
</dbReference>
<dbReference type="PROSITE" id="PS50893">
    <property type="entry name" value="ABC_TRANSPORTER_2"/>
    <property type="match status" value="1"/>
</dbReference>
<keyword evidence="1" id="KW-0813">Transport</keyword>
<dbReference type="FunFam" id="3.40.50.300:FF:000134">
    <property type="entry name" value="Iron-enterobactin ABC transporter ATP-binding protein"/>
    <property type="match status" value="1"/>
</dbReference>
<reference evidence="4" key="1">
    <citation type="submission" date="2019-07" db="EMBL/GenBank/DDBJ databases">
        <title>Genomic Encyclopedia of Type Strains, Phase IV (KMG-IV): sequencing the most valuable type-strain genomes for metagenomic binning, comparative biology and taxonomic classification.</title>
        <authorList>
            <person name="Goeker M."/>
        </authorList>
    </citation>
    <scope>NUCLEOTIDE SEQUENCE</scope>
    <source>
        <strain evidence="4">DSM 44596</strain>
    </source>
</reference>
<dbReference type="SMART" id="SM00382">
    <property type="entry name" value="AAA"/>
    <property type="match status" value="1"/>
</dbReference>
<name>A0A652YPN1_NOCGL</name>
<evidence type="ECO:0000313" key="4">
    <source>
        <dbReference type="EMBL" id="TYQ03810.1"/>
    </source>
</evidence>
<evidence type="ECO:0000256" key="2">
    <source>
        <dbReference type="ARBA" id="ARBA00022741"/>
    </source>
</evidence>
<dbReference type="PROSITE" id="PS00211">
    <property type="entry name" value="ABC_TRANSPORTER_1"/>
    <property type="match status" value="1"/>
</dbReference>
<sequence>MRLSASGIHVVRGGRLVVSGVDLEAPAGSVVGLVGPNGSGKSSLLRALYRSGKPSSGIVRVDEVNVWDDLSPRSAARIIGVVGQEHSSDFSFTVREVVATGRTPHHGAFSRLGEIDRDIVNAALARTGMQGFGSRLFAELSGGEKQRVMLARAIAQQPSVLVLDEPTNHLDIRAQLELMELVTELGTTTVVAIHELALAAAYCDYVCVLSDGAVVASGPTAEVLTEGLLSEVFGVRVHLGTHPLTGRPLLAFAPPLTHTKEAVT</sequence>
<dbReference type="EMBL" id="VNIQ01000004">
    <property type="protein sequence ID" value="TYQ03810.1"/>
    <property type="molecule type" value="Genomic_DNA"/>
</dbReference>
<dbReference type="GO" id="GO:0016887">
    <property type="term" value="F:ATP hydrolysis activity"/>
    <property type="evidence" value="ECO:0007669"/>
    <property type="project" value="InterPro"/>
</dbReference>